<keyword evidence="3" id="KW-1185">Reference proteome</keyword>
<feature type="compositionally biased region" description="Basic and acidic residues" evidence="1">
    <location>
        <begin position="27"/>
        <end position="37"/>
    </location>
</feature>
<organism evidence="2 3">
    <name type="scientific">Eoetvoesiella caeni</name>
    <dbReference type="NCBI Taxonomy" id="645616"/>
    <lineage>
        <taxon>Bacteria</taxon>
        <taxon>Pseudomonadati</taxon>
        <taxon>Pseudomonadota</taxon>
        <taxon>Betaproteobacteria</taxon>
        <taxon>Burkholderiales</taxon>
        <taxon>Alcaligenaceae</taxon>
        <taxon>Eoetvoesiella</taxon>
    </lineage>
</organism>
<evidence type="ECO:0000256" key="1">
    <source>
        <dbReference type="SAM" id="MobiDB-lite"/>
    </source>
</evidence>
<comment type="caution">
    <text evidence="2">The sequence shown here is derived from an EMBL/GenBank/DDBJ whole genome shotgun (WGS) entry which is preliminary data.</text>
</comment>
<dbReference type="RefSeq" id="WP_113931501.1">
    <property type="nucleotide sequence ID" value="NZ_JACCEU010000001.1"/>
</dbReference>
<accession>A0A366HK24</accession>
<feature type="compositionally biased region" description="Basic and acidic residues" evidence="1">
    <location>
        <begin position="51"/>
        <end position="72"/>
    </location>
</feature>
<feature type="region of interest" description="Disordered" evidence="1">
    <location>
        <begin position="19"/>
        <end position="72"/>
    </location>
</feature>
<evidence type="ECO:0000313" key="3">
    <source>
        <dbReference type="Proteomes" id="UP000253628"/>
    </source>
</evidence>
<sequence>MNIGGTPMQAPGRYLDFLWAHVPPNPEPDHEPGKQKEPPSIPPEAPDEVDLPPRETPQKIDDPDPGKSRNQP</sequence>
<protein>
    <submittedName>
        <fullName evidence="2">Uncharacterized protein</fullName>
    </submittedName>
</protein>
<proteinExistence type="predicted"/>
<dbReference type="AlphaFoldDB" id="A0A366HK24"/>
<dbReference type="Proteomes" id="UP000253628">
    <property type="component" value="Unassembled WGS sequence"/>
</dbReference>
<reference evidence="2 3" key="1">
    <citation type="submission" date="2018-06" db="EMBL/GenBank/DDBJ databases">
        <title>Genomic Encyclopedia of Type Strains, Phase IV (KMG-IV): sequencing the most valuable type-strain genomes for metagenomic binning, comparative biology and taxonomic classification.</title>
        <authorList>
            <person name="Goeker M."/>
        </authorList>
    </citation>
    <scope>NUCLEOTIDE SEQUENCE [LARGE SCALE GENOMIC DNA]</scope>
    <source>
        <strain evidence="2 3">DSM 25520</strain>
    </source>
</reference>
<dbReference type="EMBL" id="QNRQ01000001">
    <property type="protein sequence ID" value="RBP43204.1"/>
    <property type="molecule type" value="Genomic_DNA"/>
</dbReference>
<evidence type="ECO:0000313" key="2">
    <source>
        <dbReference type="EMBL" id="RBP43204.1"/>
    </source>
</evidence>
<name>A0A366HK24_9BURK</name>
<gene>
    <name evidence="2" type="ORF">DFR37_101332</name>
</gene>